<evidence type="ECO:0000259" key="1">
    <source>
        <dbReference type="Pfam" id="PF12680"/>
    </source>
</evidence>
<feature type="domain" description="SnoaL-like" evidence="1">
    <location>
        <begin position="7"/>
        <end position="112"/>
    </location>
</feature>
<dbReference type="InterPro" id="IPR032710">
    <property type="entry name" value="NTF2-like_dom_sf"/>
</dbReference>
<evidence type="ECO:0000313" key="3">
    <source>
        <dbReference type="Proteomes" id="UP001595812"/>
    </source>
</evidence>
<proteinExistence type="predicted"/>
<dbReference type="Pfam" id="PF12680">
    <property type="entry name" value="SnoaL_2"/>
    <property type="match status" value="1"/>
</dbReference>
<protein>
    <submittedName>
        <fullName evidence="2">Nuclear transport factor 2 family protein</fullName>
    </submittedName>
</protein>
<sequence>MTAKEVVKSFYNADLANDASIVQRFFHKDCELHWNSSRGFTILNYDDIVDFFVGTRDAYNSLRFQFSHILVDGNFVTTRHSLYAITIEQPEDEELLAHFTSIWEVKDHKLYRCYEISQLADEKTISSNSFKEIKV</sequence>
<dbReference type="Proteomes" id="UP001595812">
    <property type="component" value="Unassembled WGS sequence"/>
</dbReference>
<reference evidence="3" key="1">
    <citation type="journal article" date="2019" name="Int. J. Syst. Evol. Microbiol.">
        <title>The Global Catalogue of Microorganisms (GCM) 10K type strain sequencing project: providing services to taxonomists for standard genome sequencing and annotation.</title>
        <authorList>
            <consortium name="The Broad Institute Genomics Platform"/>
            <consortium name="The Broad Institute Genome Sequencing Center for Infectious Disease"/>
            <person name="Wu L."/>
            <person name="Ma J."/>
        </authorList>
    </citation>
    <scope>NUCLEOTIDE SEQUENCE [LARGE SCALE GENOMIC DNA]</scope>
    <source>
        <strain evidence="3">CECT 8979</strain>
    </source>
</reference>
<dbReference type="Gene3D" id="3.10.450.50">
    <property type="match status" value="1"/>
</dbReference>
<keyword evidence="3" id="KW-1185">Reference proteome</keyword>
<dbReference type="InterPro" id="IPR037401">
    <property type="entry name" value="SnoaL-like"/>
</dbReference>
<gene>
    <name evidence="2" type="ORF">ACFOSX_12690</name>
</gene>
<dbReference type="RefSeq" id="WP_386101751.1">
    <property type="nucleotide sequence ID" value="NZ_JBHSAT010000022.1"/>
</dbReference>
<comment type="caution">
    <text evidence="2">The sequence shown here is derived from an EMBL/GenBank/DDBJ whole genome shotgun (WGS) entry which is preliminary data.</text>
</comment>
<dbReference type="EMBL" id="JBHSAT010000022">
    <property type="protein sequence ID" value="MFC3878088.1"/>
    <property type="molecule type" value="Genomic_DNA"/>
</dbReference>
<name>A0ABV8AJN3_9FLAO</name>
<dbReference type="SUPFAM" id="SSF54427">
    <property type="entry name" value="NTF2-like"/>
    <property type="match status" value="1"/>
</dbReference>
<organism evidence="2 3">
    <name type="scientific">Winogradskyella maritima</name>
    <dbReference type="NCBI Taxonomy" id="1517766"/>
    <lineage>
        <taxon>Bacteria</taxon>
        <taxon>Pseudomonadati</taxon>
        <taxon>Bacteroidota</taxon>
        <taxon>Flavobacteriia</taxon>
        <taxon>Flavobacteriales</taxon>
        <taxon>Flavobacteriaceae</taxon>
        <taxon>Winogradskyella</taxon>
    </lineage>
</organism>
<accession>A0ABV8AJN3</accession>
<evidence type="ECO:0000313" key="2">
    <source>
        <dbReference type="EMBL" id="MFC3878088.1"/>
    </source>
</evidence>